<dbReference type="OrthoDB" id="2596526at2759"/>
<feature type="compositionally biased region" description="Low complexity" evidence="1">
    <location>
        <begin position="119"/>
        <end position="140"/>
    </location>
</feature>
<proteinExistence type="predicted"/>
<organism evidence="2 3">
    <name type="scientific">Cryptococcus depauperatus CBS 7841</name>
    <dbReference type="NCBI Taxonomy" id="1295531"/>
    <lineage>
        <taxon>Eukaryota</taxon>
        <taxon>Fungi</taxon>
        <taxon>Dikarya</taxon>
        <taxon>Basidiomycota</taxon>
        <taxon>Agaricomycotina</taxon>
        <taxon>Tremellomycetes</taxon>
        <taxon>Tremellales</taxon>
        <taxon>Cryptococcaceae</taxon>
        <taxon>Cryptococcus</taxon>
    </lineage>
</organism>
<accession>A0A1E3ID00</accession>
<dbReference type="GeneID" id="91086624"/>
<reference evidence="2" key="2">
    <citation type="journal article" date="2022" name="Elife">
        <title>Obligate sexual reproduction of a homothallic fungus closely related to the Cryptococcus pathogenic species complex.</title>
        <authorList>
            <person name="Passer A.R."/>
            <person name="Clancey S.A."/>
            <person name="Shea T."/>
            <person name="David-Palma M."/>
            <person name="Averette A.F."/>
            <person name="Boekhout T."/>
            <person name="Porcel B.M."/>
            <person name="Nowrousian M."/>
            <person name="Cuomo C.A."/>
            <person name="Sun S."/>
            <person name="Heitman J."/>
            <person name="Coelho M.A."/>
        </authorList>
    </citation>
    <scope>NUCLEOTIDE SEQUENCE</scope>
    <source>
        <strain evidence="2">CBS 7841</strain>
    </source>
</reference>
<keyword evidence="3" id="KW-1185">Reference proteome</keyword>
<dbReference type="EMBL" id="CP143786">
    <property type="protein sequence ID" value="WVN87235.1"/>
    <property type="molecule type" value="Genomic_DNA"/>
</dbReference>
<dbReference type="KEGG" id="cdep:91086624"/>
<dbReference type="AlphaFoldDB" id="A0A1E3ID00"/>
<dbReference type="Proteomes" id="UP000094043">
    <property type="component" value="Chromosome 3"/>
</dbReference>
<sequence>MPTTQQQAAGLGIEDELTFGSDEDLIADVGEITLPAHVTEDIKPSEKKSSGKFKLASKKKGAISVTDDRRVIDVYPRENREKDKKDRKRAKAFPAVSLVIDPRTELALNLSNPGSYANSLSGSSTPSLPSLTSSCTEPSSGGSRRAKGGFRNALKGLGMKKVNGSVSVNAARQRGLDKCSQVMSVDSYSTGELSLQRSANSFFSGYSFSRTNTARSVHPPTSVNSLTQKNAGSGYSESTSASSTSQPTSQIYNNHPPITKAILKMYPETQLDRHASRGTINSQQSGNPPLISLPPSLSPSLYSILLPAFPTTVQSLENISILQATVIRGAPVSMSSRKAASSFNSISLGNVNTKRLVWTSQLMVLTSFKVEGSAPLASPISLEAKPANGREEASESLHPPEDTHQAARTIAHLHLFPLAKTSPVRTKPFTLVQPQRQLEMERMMICSETTAGFWGDTGSERKYVMRVGFGYGKKGEEKEGEGIEWFMEIGSPEQLREWIQQIKSIAVVIRAEKEGHGPAIHEVFNSGAAKGDDLALALSLQRRTPSQDPKTRPKLKSSSNGNGCASVDSMSDHATLSEQPEPAHSPAFISSTISALMASPNPNFANILDSDEAARAESPILPQEFLPKQVKLSISAYPSPSDPKLFDEMSSDNASPNKKAPGNHFTAKLGLPPPPAPLSTPLLATPVEMDLETQELTEAERIRYNATLSQSTPIPPSPSLTIQQLPSRQTRDASGFQSSESDTQSARSIPSVSSKTSTMTSKKIFAKKIAVDIMSEFNESGAANYEVEDEGPIDENRPRAIRFA</sequence>
<feature type="region of interest" description="Disordered" evidence="1">
    <location>
        <begin position="647"/>
        <end position="682"/>
    </location>
</feature>
<dbReference type="RefSeq" id="XP_066067935.1">
    <property type="nucleotide sequence ID" value="XM_066211838.1"/>
</dbReference>
<name>A0A1E3ID00_9TREE</name>
<feature type="region of interest" description="Disordered" evidence="1">
    <location>
        <begin position="213"/>
        <end position="254"/>
    </location>
</feature>
<protein>
    <submittedName>
        <fullName evidence="2">Uncharacterized protein</fullName>
    </submittedName>
</protein>
<evidence type="ECO:0000313" key="3">
    <source>
        <dbReference type="Proteomes" id="UP000094043"/>
    </source>
</evidence>
<evidence type="ECO:0000256" key="1">
    <source>
        <dbReference type="SAM" id="MobiDB-lite"/>
    </source>
</evidence>
<evidence type="ECO:0000313" key="2">
    <source>
        <dbReference type="EMBL" id="WVN87235.1"/>
    </source>
</evidence>
<feature type="compositionally biased region" description="Low complexity" evidence="1">
    <location>
        <begin position="233"/>
        <end position="249"/>
    </location>
</feature>
<feature type="compositionally biased region" description="Polar residues" evidence="1">
    <location>
        <begin position="556"/>
        <end position="578"/>
    </location>
</feature>
<feature type="region of interest" description="Disordered" evidence="1">
    <location>
        <begin position="708"/>
        <end position="760"/>
    </location>
</feature>
<reference evidence="2" key="3">
    <citation type="submission" date="2024-01" db="EMBL/GenBank/DDBJ databases">
        <authorList>
            <person name="Coelho M.A."/>
            <person name="David-Palma M."/>
            <person name="Shea T."/>
            <person name="Sun S."/>
            <person name="Cuomo C.A."/>
            <person name="Heitman J."/>
        </authorList>
    </citation>
    <scope>NUCLEOTIDE SEQUENCE</scope>
    <source>
        <strain evidence="2">CBS 7841</strain>
    </source>
</reference>
<feature type="region of interest" description="Disordered" evidence="1">
    <location>
        <begin position="542"/>
        <end position="585"/>
    </location>
</feature>
<feature type="compositionally biased region" description="Low complexity" evidence="1">
    <location>
        <begin position="751"/>
        <end position="760"/>
    </location>
</feature>
<feature type="region of interest" description="Disordered" evidence="1">
    <location>
        <begin position="115"/>
        <end position="151"/>
    </location>
</feature>
<reference evidence="2" key="1">
    <citation type="submission" date="2016-06" db="EMBL/GenBank/DDBJ databases">
        <authorList>
            <person name="Cuomo C."/>
            <person name="Litvintseva A."/>
            <person name="Heitman J."/>
            <person name="Chen Y."/>
            <person name="Sun S."/>
            <person name="Springer D."/>
            <person name="Dromer F."/>
            <person name="Young S."/>
            <person name="Zeng Q."/>
            <person name="Chapman S."/>
            <person name="Gujja S."/>
            <person name="Saif S."/>
            <person name="Birren B."/>
        </authorList>
    </citation>
    <scope>NUCLEOTIDE SEQUENCE</scope>
    <source>
        <strain evidence="2">CBS 7841</strain>
    </source>
</reference>
<feature type="compositionally biased region" description="Polar residues" evidence="1">
    <location>
        <begin position="213"/>
        <end position="231"/>
    </location>
</feature>
<feature type="compositionally biased region" description="Polar residues" evidence="1">
    <location>
        <begin position="735"/>
        <end position="750"/>
    </location>
</feature>
<feature type="region of interest" description="Disordered" evidence="1">
    <location>
        <begin position="781"/>
        <end position="804"/>
    </location>
</feature>
<dbReference type="VEuPathDB" id="FungiDB:L203_04871"/>
<gene>
    <name evidence="2" type="ORF">L203_102412</name>
</gene>